<feature type="region of interest" description="Disordered" evidence="1">
    <location>
        <begin position="66"/>
        <end position="95"/>
    </location>
</feature>
<feature type="non-terminal residue" evidence="2">
    <location>
        <position position="128"/>
    </location>
</feature>
<reference evidence="2" key="1">
    <citation type="submission" date="2018-05" db="EMBL/GenBank/DDBJ databases">
        <authorList>
            <person name="Lanie J.A."/>
            <person name="Ng W.-L."/>
            <person name="Kazmierczak K.M."/>
            <person name="Andrzejewski T.M."/>
            <person name="Davidsen T.M."/>
            <person name="Wayne K.J."/>
            <person name="Tettelin H."/>
            <person name="Glass J.I."/>
            <person name="Rusch D."/>
            <person name="Podicherti R."/>
            <person name="Tsui H.-C.T."/>
            <person name="Winkler M.E."/>
        </authorList>
    </citation>
    <scope>NUCLEOTIDE SEQUENCE</scope>
</reference>
<accession>A0A382LMC6</accession>
<evidence type="ECO:0000256" key="1">
    <source>
        <dbReference type="SAM" id="MobiDB-lite"/>
    </source>
</evidence>
<evidence type="ECO:0000313" key="2">
    <source>
        <dbReference type="EMBL" id="SVC36252.1"/>
    </source>
</evidence>
<proteinExistence type="predicted"/>
<name>A0A382LMC6_9ZZZZ</name>
<organism evidence="2">
    <name type="scientific">marine metagenome</name>
    <dbReference type="NCBI Taxonomy" id="408172"/>
    <lineage>
        <taxon>unclassified sequences</taxon>
        <taxon>metagenomes</taxon>
        <taxon>ecological metagenomes</taxon>
    </lineage>
</organism>
<protein>
    <submittedName>
        <fullName evidence="2">Uncharacterized protein</fullName>
    </submittedName>
</protein>
<gene>
    <name evidence="2" type="ORF">METZ01_LOCUS289106</name>
</gene>
<dbReference type="AlphaFoldDB" id="A0A382LMC6"/>
<sequence>MSLAIIPVGQIFGKYEQQARIAELNRKTPVKTIQNQADRVTISPEARKAQVLGIARAVRDASKQLSLESKSLDGPKSVSVEEADNRNLQGQAEDVRKKVMQKAIEIKEKAAAEEAAKKKEQYEREATP</sequence>
<dbReference type="EMBL" id="UINC01087136">
    <property type="protein sequence ID" value="SVC36252.1"/>
    <property type="molecule type" value="Genomic_DNA"/>
</dbReference>